<reference evidence="2" key="1">
    <citation type="journal article" date="2014" name="Int. J. Syst. Evol. Microbiol.">
        <title>Complete genome sequence of Corynebacterium casei LMG S-19264T (=DSM 44701T), isolated from a smear-ripened cheese.</title>
        <authorList>
            <consortium name="US DOE Joint Genome Institute (JGI-PGF)"/>
            <person name="Walter F."/>
            <person name="Albersmeier A."/>
            <person name="Kalinowski J."/>
            <person name="Ruckert C."/>
        </authorList>
    </citation>
    <scope>NUCLEOTIDE SEQUENCE</scope>
    <source>
        <strain evidence="2">CCM 7897</strain>
    </source>
</reference>
<feature type="signal peptide" evidence="1">
    <location>
        <begin position="1"/>
        <end position="30"/>
    </location>
</feature>
<reference evidence="2" key="2">
    <citation type="submission" date="2020-09" db="EMBL/GenBank/DDBJ databases">
        <authorList>
            <person name="Sun Q."/>
            <person name="Sedlacek I."/>
        </authorList>
    </citation>
    <scope>NUCLEOTIDE SEQUENCE</scope>
    <source>
        <strain evidence="2">CCM 7897</strain>
    </source>
</reference>
<protein>
    <submittedName>
        <fullName evidence="2">Uncharacterized protein</fullName>
    </submittedName>
</protein>
<feature type="chain" id="PRO_5036974239" evidence="1">
    <location>
        <begin position="31"/>
        <end position="109"/>
    </location>
</feature>
<evidence type="ECO:0000313" key="3">
    <source>
        <dbReference type="Proteomes" id="UP000606044"/>
    </source>
</evidence>
<name>A0A917FC11_9HYPH</name>
<accession>A0A917FC11</accession>
<evidence type="ECO:0000313" key="2">
    <source>
        <dbReference type="EMBL" id="GGF66648.1"/>
    </source>
</evidence>
<dbReference type="RefSeq" id="WP_210324206.1">
    <property type="nucleotide sequence ID" value="NZ_BMCT01000003.1"/>
</dbReference>
<keyword evidence="1" id="KW-0732">Signal</keyword>
<gene>
    <name evidence="2" type="ORF">GCM10007301_27930</name>
</gene>
<evidence type="ECO:0000256" key="1">
    <source>
        <dbReference type="SAM" id="SignalP"/>
    </source>
</evidence>
<keyword evidence="3" id="KW-1185">Reference proteome</keyword>
<proteinExistence type="predicted"/>
<comment type="caution">
    <text evidence="2">The sequence shown here is derived from an EMBL/GenBank/DDBJ whole genome shotgun (WGS) entry which is preliminary data.</text>
</comment>
<dbReference type="EMBL" id="BMCT01000003">
    <property type="protein sequence ID" value="GGF66648.1"/>
    <property type="molecule type" value="Genomic_DNA"/>
</dbReference>
<dbReference type="AlphaFoldDB" id="A0A917FC11"/>
<organism evidence="2 3">
    <name type="scientific">Azorhizobium oxalatiphilum</name>
    <dbReference type="NCBI Taxonomy" id="980631"/>
    <lineage>
        <taxon>Bacteria</taxon>
        <taxon>Pseudomonadati</taxon>
        <taxon>Pseudomonadota</taxon>
        <taxon>Alphaproteobacteria</taxon>
        <taxon>Hyphomicrobiales</taxon>
        <taxon>Xanthobacteraceae</taxon>
        <taxon>Azorhizobium</taxon>
    </lineage>
</organism>
<dbReference type="Proteomes" id="UP000606044">
    <property type="component" value="Unassembled WGS sequence"/>
</dbReference>
<sequence>MMTYGSRKSSRSTALLRAAGLCLAAFPASASSPDAWAELFGKAKAACLKASGLKEARALGAPTDFSDRVLVLVSGRWPQPHMKNQKATFACLYGKASGQAEAQELTTPP</sequence>